<feature type="compositionally biased region" description="Low complexity" evidence="1">
    <location>
        <begin position="175"/>
        <end position="229"/>
    </location>
</feature>
<dbReference type="Pfam" id="PF00498">
    <property type="entry name" value="FHA"/>
    <property type="match status" value="1"/>
</dbReference>
<gene>
    <name evidence="3" type="primary">embR</name>
    <name evidence="3" type="ORF">GmarT_12000</name>
</gene>
<reference evidence="3 4" key="1">
    <citation type="submission" date="2019-08" db="EMBL/GenBank/DDBJ databases">
        <title>Deep-cultivation of Planctomycetes and their phenomic and genomic characterization uncovers novel biology.</title>
        <authorList>
            <person name="Wiegand S."/>
            <person name="Jogler M."/>
            <person name="Boedeker C."/>
            <person name="Pinto D."/>
            <person name="Vollmers J."/>
            <person name="Rivas-Marin E."/>
            <person name="Kohn T."/>
            <person name="Peeters S.H."/>
            <person name="Heuer A."/>
            <person name="Rast P."/>
            <person name="Oberbeckmann S."/>
            <person name="Bunk B."/>
            <person name="Jeske O."/>
            <person name="Meyerdierks A."/>
            <person name="Storesund J.E."/>
            <person name="Kallscheuer N."/>
            <person name="Luecker S."/>
            <person name="Lage O.M."/>
            <person name="Pohl T."/>
            <person name="Merkel B.J."/>
            <person name="Hornburger P."/>
            <person name="Mueller R.-W."/>
            <person name="Bruemmer F."/>
            <person name="Labrenz M."/>
            <person name="Spormann A.M."/>
            <person name="Op den Camp H."/>
            <person name="Overmann J."/>
            <person name="Amann R."/>
            <person name="Jetten M.S.M."/>
            <person name="Mascher T."/>
            <person name="Medema M.H."/>
            <person name="Devos D.P."/>
            <person name="Kaster A.-K."/>
            <person name="Ovreas L."/>
            <person name="Rohde M."/>
            <person name="Galperin M.Y."/>
            <person name="Jogler C."/>
        </authorList>
    </citation>
    <scope>NUCLEOTIDE SEQUENCE [LARGE SCALE GENOMIC DNA]</scope>
    <source>
        <strain evidence="3 4">DSM 8797</strain>
    </source>
</reference>
<dbReference type="Gene3D" id="2.60.200.20">
    <property type="match status" value="1"/>
</dbReference>
<feature type="compositionally biased region" description="Pro residues" evidence="1">
    <location>
        <begin position="264"/>
        <end position="274"/>
    </location>
</feature>
<feature type="compositionally biased region" description="Low complexity" evidence="1">
    <location>
        <begin position="144"/>
        <end position="161"/>
    </location>
</feature>
<dbReference type="Proteomes" id="UP000322887">
    <property type="component" value="Chromosome"/>
</dbReference>
<dbReference type="InterPro" id="IPR000253">
    <property type="entry name" value="FHA_dom"/>
</dbReference>
<evidence type="ECO:0000313" key="4">
    <source>
        <dbReference type="Proteomes" id="UP000322887"/>
    </source>
</evidence>
<dbReference type="SMART" id="SM00240">
    <property type="entry name" value="FHA"/>
    <property type="match status" value="1"/>
</dbReference>
<organism evidence="3 4">
    <name type="scientific">Gimesia maris</name>
    <dbReference type="NCBI Taxonomy" id="122"/>
    <lineage>
        <taxon>Bacteria</taxon>
        <taxon>Pseudomonadati</taxon>
        <taxon>Planctomycetota</taxon>
        <taxon>Planctomycetia</taxon>
        <taxon>Planctomycetales</taxon>
        <taxon>Planctomycetaceae</taxon>
        <taxon>Gimesia</taxon>
    </lineage>
</organism>
<evidence type="ECO:0000256" key="1">
    <source>
        <dbReference type="SAM" id="MobiDB-lite"/>
    </source>
</evidence>
<name>A0ABX5YI95_9PLAN</name>
<dbReference type="PANTHER" id="PTHR23308">
    <property type="entry name" value="NUCLEAR INHIBITOR OF PROTEIN PHOSPHATASE-1"/>
    <property type="match status" value="1"/>
</dbReference>
<dbReference type="InterPro" id="IPR050923">
    <property type="entry name" value="Cell_Proc_Reg/RNA_Proc"/>
</dbReference>
<accession>A0ABX5YI95</accession>
<feature type="compositionally biased region" description="Pro residues" evidence="1">
    <location>
        <begin position="244"/>
        <end position="253"/>
    </location>
</feature>
<feature type="domain" description="FHA" evidence="2">
    <location>
        <begin position="25"/>
        <end position="74"/>
    </location>
</feature>
<dbReference type="SUPFAM" id="SSF49879">
    <property type="entry name" value="SMAD/FHA domain"/>
    <property type="match status" value="1"/>
</dbReference>
<dbReference type="InterPro" id="IPR008984">
    <property type="entry name" value="SMAD_FHA_dom_sf"/>
</dbReference>
<evidence type="ECO:0000259" key="2">
    <source>
        <dbReference type="PROSITE" id="PS50006"/>
    </source>
</evidence>
<keyword evidence="4" id="KW-1185">Reference proteome</keyword>
<protein>
    <submittedName>
        <fullName evidence="3">Transcriptional regulatory protein EmbR</fullName>
    </submittedName>
</protein>
<proteinExistence type="predicted"/>
<evidence type="ECO:0000313" key="3">
    <source>
        <dbReference type="EMBL" id="QEG15360.1"/>
    </source>
</evidence>
<dbReference type="GeneID" id="98645844"/>
<sequence length="286" mass="31509">MLQLSLKVVGGRHDGKQIPINGKKFLIGREEDCHLRPNSDMVSRHHCVFTVDEYSVRLRDFGSTNGTMVNGKRIKGEVQLSHGDQIQIGKLEFIIQMSHTADAATTPDKPEVAEQPTPGSEILTGSDTVFDIPVHSPEEGSSTAPAQTDAAPAAAEAPAGPGVYEGDTQILSAEQQRQAQLAYEQAAQQAGYPPQPQYGYPPQQMHPGQQPYPYQQMPPQYYPQQGYPQQPMPAYPQQYQMPPQGYPQQPPQPQEEEQGRAKPELPPVTLPPPEQTGLKNKQEAEK</sequence>
<dbReference type="CDD" id="cd00060">
    <property type="entry name" value="FHA"/>
    <property type="match status" value="1"/>
</dbReference>
<feature type="region of interest" description="Disordered" evidence="1">
    <location>
        <begin position="101"/>
        <end position="286"/>
    </location>
</feature>
<dbReference type="EMBL" id="CP042910">
    <property type="protein sequence ID" value="QEG15360.1"/>
    <property type="molecule type" value="Genomic_DNA"/>
</dbReference>
<dbReference type="PROSITE" id="PS50006">
    <property type="entry name" value="FHA_DOMAIN"/>
    <property type="match status" value="1"/>
</dbReference>
<dbReference type="RefSeq" id="WP_187782345.1">
    <property type="nucleotide sequence ID" value="NZ_CP036341.1"/>
</dbReference>